<dbReference type="InterPro" id="IPR006527">
    <property type="entry name" value="F-box-assoc_dom_typ1"/>
</dbReference>
<keyword evidence="3" id="KW-1185">Reference proteome</keyword>
<gene>
    <name evidence="2" type="ORF">QJS10_CPA06g00155</name>
</gene>
<sequence>MIRDNTISQSPPWVCQSWRVISGGDQVYCPIEMRSSVWVNGAWHWLTQSGEHVVSLDASKEMFFYVRLPNPEMKHKYLLSLVVYEDCLAVFERVPPLISTPHHPRQLDIWLYKSEWRKHSFNMNSLEDQFTVQENSIASVQMDHYEVTLLDVGENRMPDYLKSVIGVGGNPIAFLKNGKVALLKGYQVRYAQFGTRFAYVRAQRESLLAYNVERGEKCIVVGQELIPKSAYGIRVFAHRKSLITWNLAHLAVA</sequence>
<organism evidence="2 3">
    <name type="scientific">Acorus calamus</name>
    <name type="common">Sweet flag</name>
    <dbReference type="NCBI Taxonomy" id="4465"/>
    <lineage>
        <taxon>Eukaryota</taxon>
        <taxon>Viridiplantae</taxon>
        <taxon>Streptophyta</taxon>
        <taxon>Embryophyta</taxon>
        <taxon>Tracheophyta</taxon>
        <taxon>Spermatophyta</taxon>
        <taxon>Magnoliopsida</taxon>
        <taxon>Liliopsida</taxon>
        <taxon>Acoraceae</taxon>
        <taxon>Acorus</taxon>
    </lineage>
</organism>
<dbReference type="AlphaFoldDB" id="A0AAV9EPW4"/>
<evidence type="ECO:0000259" key="1">
    <source>
        <dbReference type="Pfam" id="PF07734"/>
    </source>
</evidence>
<protein>
    <recommendedName>
        <fullName evidence="1">F-box associated beta-propeller type 1 domain-containing protein</fullName>
    </recommendedName>
</protein>
<feature type="domain" description="F-box associated beta-propeller type 1" evidence="1">
    <location>
        <begin position="16"/>
        <end position="113"/>
    </location>
</feature>
<comment type="caution">
    <text evidence="2">The sequence shown here is derived from an EMBL/GenBank/DDBJ whole genome shotgun (WGS) entry which is preliminary data.</text>
</comment>
<proteinExistence type="predicted"/>
<evidence type="ECO:0000313" key="2">
    <source>
        <dbReference type="EMBL" id="KAK1315469.1"/>
    </source>
</evidence>
<reference evidence="2" key="2">
    <citation type="submission" date="2023-06" db="EMBL/GenBank/DDBJ databases">
        <authorList>
            <person name="Ma L."/>
            <person name="Liu K.-W."/>
            <person name="Li Z."/>
            <person name="Hsiao Y.-Y."/>
            <person name="Qi Y."/>
            <person name="Fu T."/>
            <person name="Tang G."/>
            <person name="Zhang D."/>
            <person name="Sun W.-H."/>
            <person name="Liu D.-K."/>
            <person name="Li Y."/>
            <person name="Chen G.-Z."/>
            <person name="Liu X.-D."/>
            <person name="Liao X.-Y."/>
            <person name="Jiang Y.-T."/>
            <person name="Yu X."/>
            <person name="Hao Y."/>
            <person name="Huang J."/>
            <person name="Zhao X.-W."/>
            <person name="Ke S."/>
            <person name="Chen Y.-Y."/>
            <person name="Wu W.-L."/>
            <person name="Hsu J.-L."/>
            <person name="Lin Y.-F."/>
            <person name="Huang M.-D."/>
            <person name="Li C.-Y."/>
            <person name="Huang L."/>
            <person name="Wang Z.-W."/>
            <person name="Zhao X."/>
            <person name="Zhong W.-Y."/>
            <person name="Peng D.-H."/>
            <person name="Ahmad S."/>
            <person name="Lan S."/>
            <person name="Zhang J.-S."/>
            <person name="Tsai W.-C."/>
            <person name="Van De Peer Y."/>
            <person name="Liu Z.-J."/>
        </authorList>
    </citation>
    <scope>NUCLEOTIDE SEQUENCE</scope>
    <source>
        <strain evidence="2">CP</strain>
        <tissue evidence="2">Leaves</tissue>
    </source>
</reference>
<dbReference type="Proteomes" id="UP001180020">
    <property type="component" value="Unassembled WGS sequence"/>
</dbReference>
<reference evidence="2" key="1">
    <citation type="journal article" date="2023" name="Nat. Commun.">
        <title>Diploid and tetraploid genomes of Acorus and the evolution of monocots.</title>
        <authorList>
            <person name="Ma L."/>
            <person name="Liu K.W."/>
            <person name="Li Z."/>
            <person name="Hsiao Y.Y."/>
            <person name="Qi Y."/>
            <person name="Fu T."/>
            <person name="Tang G.D."/>
            <person name="Zhang D."/>
            <person name="Sun W.H."/>
            <person name="Liu D.K."/>
            <person name="Li Y."/>
            <person name="Chen G.Z."/>
            <person name="Liu X.D."/>
            <person name="Liao X.Y."/>
            <person name="Jiang Y.T."/>
            <person name="Yu X."/>
            <person name="Hao Y."/>
            <person name="Huang J."/>
            <person name="Zhao X.W."/>
            <person name="Ke S."/>
            <person name="Chen Y.Y."/>
            <person name="Wu W.L."/>
            <person name="Hsu J.L."/>
            <person name="Lin Y.F."/>
            <person name="Huang M.D."/>
            <person name="Li C.Y."/>
            <person name="Huang L."/>
            <person name="Wang Z.W."/>
            <person name="Zhao X."/>
            <person name="Zhong W.Y."/>
            <person name="Peng D.H."/>
            <person name="Ahmad S."/>
            <person name="Lan S."/>
            <person name="Zhang J.S."/>
            <person name="Tsai W.C."/>
            <person name="Van de Peer Y."/>
            <person name="Liu Z.J."/>
        </authorList>
    </citation>
    <scope>NUCLEOTIDE SEQUENCE</scope>
    <source>
        <strain evidence="2">CP</strain>
    </source>
</reference>
<dbReference type="EMBL" id="JAUJYO010000006">
    <property type="protein sequence ID" value="KAK1315469.1"/>
    <property type="molecule type" value="Genomic_DNA"/>
</dbReference>
<dbReference type="InterPro" id="IPR017451">
    <property type="entry name" value="F-box-assoc_interact_dom"/>
</dbReference>
<accession>A0AAV9EPW4</accession>
<dbReference type="NCBIfam" id="TIGR01640">
    <property type="entry name" value="F_box_assoc_1"/>
    <property type="match status" value="1"/>
</dbReference>
<name>A0AAV9EPW4_ACOCL</name>
<dbReference type="Pfam" id="PF07734">
    <property type="entry name" value="FBA_1"/>
    <property type="match status" value="1"/>
</dbReference>
<evidence type="ECO:0000313" key="3">
    <source>
        <dbReference type="Proteomes" id="UP001180020"/>
    </source>
</evidence>